<evidence type="ECO:0000313" key="2">
    <source>
        <dbReference type="Proteomes" id="UP000887458"/>
    </source>
</evidence>
<comment type="caution">
    <text evidence="1">The sequence shown here is derived from an EMBL/GenBank/DDBJ whole genome shotgun (WGS) entry which is preliminary data.</text>
</comment>
<reference evidence="1 2" key="2">
    <citation type="journal article" date="2022" name="Mol. Biol. Evol.">
        <title>Comparative Genomics Reveals Insights into the Divergent Evolution of Astigmatic Mites and Household Pest Adaptations.</title>
        <authorList>
            <person name="Xiong Q."/>
            <person name="Wan A.T."/>
            <person name="Liu X."/>
            <person name="Fung C.S."/>
            <person name="Xiao X."/>
            <person name="Malainual N."/>
            <person name="Hou J."/>
            <person name="Wang L."/>
            <person name="Wang M."/>
            <person name="Yang K.Y."/>
            <person name="Cui Y."/>
            <person name="Leung E.L."/>
            <person name="Nong W."/>
            <person name="Shin S.K."/>
            <person name="Au S.W."/>
            <person name="Jeong K.Y."/>
            <person name="Chew F.T."/>
            <person name="Hui J.H."/>
            <person name="Leung T.F."/>
            <person name="Tungtrongchitr A."/>
            <person name="Zhong N."/>
            <person name="Liu Z."/>
            <person name="Tsui S.K."/>
        </authorList>
    </citation>
    <scope>NUCLEOTIDE SEQUENCE [LARGE SCALE GENOMIC DNA]</scope>
    <source>
        <strain evidence="1">Derp</strain>
    </source>
</reference>
<gene>
    <name evidence="1" type="ORF">DERP_007366</name>
</gene>
<dbReference type="Proteomes" id="UP000887458">
    <property type="component" value="Unassembled WGS sequence"/>
</dbReference>
<name>A0ABQ8J453_DERPT</name>
<dbReference type="EMBL" id="NJHN03000077">
    <property type="protein sequence ID" value="KAH9417368.1"/>
    <property type="molecule type" value="Genomic_DNA"/>
</dbReference>
<proteinExistence type="predicted"/>
<accession>A0ABQ8J453</accession>
<evidence type="ECO:0008006" key="3">
    <source>
        <dbReference type="Google" id="ProtNLM"/>
    </source>
</evidence>
<sequence>MSTSSATFSRPINRPNNCVKFFSVNNFRPPDLKLLSFYSSLLIIFSLITIDIIDCSITQEEEEEEDHFEDDKHNSNSQIANWIFSTEKLNKILVFHHDQHHTIIKQRRLS</sequence>
<reference evidence="1 2" key="1">
    <citation type="journal article" date="2018" name="J. Allergy Clin. Immunol.">
        <title>High-quality assembly of Dermatophagoides pteronyssinus genome and transcriptome reveals a wide range of novel allergens.</title>
        <authorList>
            <person name="Liu X.Y."/>
            <person name="Yang K.Y."/>
            <person name="Wang M.Q."/>
            <person name="Kwok J.S."/>
            <person name="Zeng X."/>
            <person name="Yang Z."/>
            <person name="Xiao X.J."/>
            <person name="Lau C.P."/>
            <person name="Li Y."/>
            <person name="Huang Z.M."/>
            <person name="Ba J.G."/>
            <person name="Yim A.K."/>
            <person name="Ouyang C.Y."/>
            <person name="Ngai S.M."/>
            <person name="Chan T.F."/>
            <person name="Leung E.L."/>
            <person name="Liu L."/>
            <person name="Liu Z.G."/>
            <person name="Tsui S.K."/>
        </authorList>
    </citation>
    <scope>NUCLEOTIDE SEQUENCE [LARGE SCALE GENOMIC DNA]</scope>
    <source>
        <strain evidence="1">Derp</strain>
    </source>
</reference>
<evidence type="ECO:0000313" key="1">
    <source>
        <dbReference type="EMBL" id="KAH9417368.1"/>
    </source>
</evidence>
<protein>
    <recommendedName>
        <fullName evidence="3">Transmembrane protein</fullName>
    </recommendedName>
</protein>
<keyword evidence="2" id="KW-1185">Reference proteome</keyword>
<organism evidence="1 2">
    <name type="scientific">Dermatophagoides pteronyssinus</name>
    <name type="common">European house dust mite</name>
    <dbReference type="NCBI Taxonomy" id="6956"/>
    <lineage>
        <taxon>Eukaryota</taxon>
        <taxon>Metazoa</taxon>
        <taxon>Ecdysozoa</taxon>
        <taxon>Arthropoda</taxon>
        <taxon>Chelicerata</taxon>
        <taxon>Arachnida</taxon>
        <taxon>Acari</taxon>
        <taxon>Acariformes</taxon>
        <taxon>Sarcoptiformes</taxon>
        <taxon>Astigmata</taxon>
        <taxon>Psoroptidia</taxon>
        <taxon>Analgoidea</taxon>
        <taxon>Pyroglyphidae</taxon>
        <taxon>Dermatophagoidinae</taxon>
        <taxon>Dermatophagoides</taxon>
    </lineage>
</organism>